<dbReference type="SUPFAM" id="SSF54593">
    <property type="entry name" value="Glyoxalase/Bleomycin resistance protein/Dihydroxybiphenyl dioxygenase"/>
    <property type="match status" value="1"/>
</dbReference>
<protein>
    <submittedName>
        <fullName evidence="1">Uncharacterized protein</fullName>
    </submittedName>
</protein>
<reference evidence="1 2" key="1">
    <citation type="journal article" date="2014" name="BMC Genomics">
        <title>Genome based analysis of type-I polyketide synthase and nonribosomal peptide synthetase gene clusters in seven strains of five representative Nocardia species.</title>
        <authorList>
            <person name="Komaki H."/>
            <person name="Ichikawa N."/>
            <person name="Hosoyama A."/>
            <person name="Takahashi-Nakaguchi A."/>
            <person name="Matsuzawa T."/>
            <person name="Suzuki K."/>
            <person name="Fujita N."/>
            <person name="Gonoi T."/>
        </authorList>
    </citation>
    <scope>NUCLEOTIDE SEQUENCE [LARGE SCALE GENOMIC DNA]</scope>
    <source>
        <strain evidence="1 2">NBRC 15531</strain>
    </source>
</reference>
<evidence type="ECO:0000313" key="2">
    <source>
        <dbReference type="Proteomes" id="UP000017048"/>
    </source>
</evidence>
<dbReference type="Proteomes" id="UP000017048">
    <property type="component" value="Unassembled WGS sequence"/>
</dbReference>
<evidence type="ECO:0000313" key="1">
    <source>
        <dbReference type="EMBL" id="GAD85797.1"/>
    </source>
</evidence>
<dbReference type="eggNOG" id="COG0346">
    <property type="taxonomic scope" value="Bacteria"/>
</dbReference>
<dbReference type="Gene3D" id="3.10.180.10">
    <property type="entry name" value="2,3-Dihydroxybiphenyl 1,2-Dioxygenase, domain 1"/>
    <property type="match status" value="1"/>
</dbReference>
<proteinExistence type="predicted"/>
<comment type="caution">
    <text evidence="1">The sequence shown here is derived from an EMBL/GenBank/DDBJ whole genome shotgun (WGS) entry which is preliminary data.</text>
</comment>
<organism evidence="1 2">
    <name type="scientific">Nocardia asteroides NBRC 15531</name>
    <dbReference type="NCBI Taxonomy" id="1110697"/>
    <lineage>
        <taxon>Bacteria</taxon>
        <taxon>Bacillati</taxon>
        <taxon>Actinomycetota</taxon>
        <taxon>Actinomycetes</taxon>
        <taxon>Mycobacteriales</taxon>
        <taxon>Nocardiaceae</taxon>
        <taxon>Nocardia</taxon>
    </lineage>
</organism>
<accession>U5E771</accession>
<keyword evidence="2" id="KW-1185">Reference proteome</keyword>
<gene>
    <name evidence="1" type="ORF">NCAST_32_02800</name>
</gene>
<dbReference type="InterPro" id="IPR029068">
    <property type="entry name" value="Glyas_Bleomycin-R_OHBP_Dase"/>
</dbReference>
<dbReference type="AlphaFoldDB" id="U5E771"/>
<dbReference type="STRING" id="1824.SAMN05444423_102826"/>
<dbReference type="EMBL" id="BAFO02000032">
    <property type="protein sequence ID" value="GAD85797.1"/>
    <property type="molecule type" value="Genomic_DNA"/>
</dbReference>
<name>U5E771_NOCAS</name>
<sequence>MGGFGKVFLTSGRIDFVLRKGLMMTDTAVPMLWSGDLPNTLAFYRALGYTVTYEQTRPYVYGAVEGFGCALHFAPGPAGVAEQAEQVNALVFVDDVAARHAEFTAALRAHYGRIPAKGRPRITRFRPGQSRFSLVDPVGNTVLVVQRDEPMKLEYGGSRELAGLAKVLDNARILRDFKNDDRAATRVLETGLRRFATTAPALDRARAYAALAELAVAAGDTERLTHWKSELESVELTTDDRAVLAADAEASAVLATWLSTTTAD</sequence>